<reference evidence="2" key="2">
    <citation type="submission" date="2023-02" db="EMBL/GenBank/DDBJ databases">
        <authorList>
            <person name="Swenson N.G."/>
            <person name="Wegrzyn J.L."/>
            <person name="Mcevoy S.L."/>
        </authorList>
    </citation>
    <scope>NUCLEOTIDE SEQUENCE</scope>
    <source>
        <strain evidence="2">91603</strain>
        <tissue evidence="2">Leaf</tissue>
    </source>
</reference>
<dbReference type="AlphaFoldDB" id="A0AAD5JKI1"/>
<evidence type="ECO:0000313" key="3">
    <source>
        <dbReference type="Proteomes" id="UP001064489"/>
    </source>
</evidence>
<evidence type="ECO:0000313" key="2">
    <source>
        <dbReference type="EMBL" id="KAI9195232.1"/>
    </source>
</evidence>
<gene>
    <name evidence="2" type="ORF">LWI28_013009</name>
</gene>
<keyword evidence="3" id="KW-1185">Reference proteome</keyword>
<feature type="region of interest" description="Disordered" evidence="1">
    <location>
        <begin position="51"/>
        <end position="73"/>
    </location>
</feature>
<sequence length="155" mass="17709">MFFYGFVLLAFALFLGLPFPGALFVFFAPIVAFTGGCVVVSSVNTKRCRVNRNEPNNESRNESAREEDCADGRGEDIGSMLVVKQWSIGGRSLTGGGIMEMEIFMKMKVMRDDTDEREERFKKEERLKREEMSRKCLIPEDEILRGEVMDEDDDE</sequence>
<dbReference type="EMBL" id="JAJSOW010000003">
    <property type="protein sequence ID" value="KAI9195232.1"/>
    <property type="molecule type" value="Genomic_DNA"/>
</dbReference>
<accession>A0AAD5JKI1</accession>
<dbReference type="Proteomes" id="UP001064489">
    <property type="component" value="Chromosome 1"/>
</dbReference>
<name>A0AAD5JKI1_ACENE</name>
<organism evidence="2 3">
    <name type="scientific">Acer negundo</name>
    <name type="common">Box elder</name>
    <dbReference type="NCBI Taxonomy" id="4023"/>
    <lineage>
        <taxon>Eukaryota</taxon>
        <taxon>Viridiplantae</taxon>
        <taxon>Streptophyta</taxon>
        <taxon>Embryophyta</taxon>
        <taxon>Tracheophyta</taxon>
        <taxon>Spermatophyta</taxon>
        <taxon>Magnoliopsida</taxon>
        <taxon>eudicotyledons</taxon>
        <taxon>Gunneridae</taxon>
        <taxon>Pentapetalae</taxon>
        <taxon>rosids</taxon>
        <taxon>malvids</taxon>
        <taxon>Sapindales</taxon>
        <taxon>Sapindaceae</taxon>
        <taxon>Hippocastanoideae</taxon>
        <taxon>Acereae</taxon>
        <taxon>Acer</taxon>
    </lineage>
</organism>
<evidence type="ECO:0000256" key="1">
    <source>
        <dbReference type="SAM" id="MobiDB-lite"/>
    </source>
</evidence>
<comment type="caution">
    <text evidence="2">The sequence shown here is derived from an EMBL/GenBank/DDBJ whole genome shotgun (WGS) entry which is preliminary data.</text>
</comment>
<protein>
    <submittedName>
        <fullName evidence="2">Uncharacterized protein</fullName>
    </submittedName>
</protein>
<proteinExistence type="predicted"/>
<reference evidence="2" key="1">
    <citation type="journal article" date="2022" name="Plant J.">
        <title>Strategies of tolerance reflected in two North American maple genomes.</title>
        <authorList>
            <person name="McEvoy S.L."/>
            <person name="Sezen U.U."/>
            <person name="Trouern-Trend A."/>
            <person name="McMahon S.M."/>
            <person name="Schaberg P.G."/>
            <person name="Yang J."/>
            <person name="Wegrzyn J.L."/>
            <person name="Swenson N.G."/>
        </authorList>
    </citation>
    <scope>NUCLEOTIDE SEQUENCE</scope>
    <source>
        <strain evidence="2">91603</strain>
    </source>
</reference>